<dbReference type="Proteomes" id="UP001476798">
    <property type="component" value="Unassembled WGS sequence"/>
</dbReference>
<evidence type="ECO:0000256" key="2">
    <source>
        <dbReference type="ARBA" id="ARBA00022679"/>
    </source>
</evidence>
<feature type="signal peptide" evidence="3">
    <location>
        <begin position="1"/>
        <end position="20"/>
    </location>
</feature>
<evidence type="ECO:0000313" key="4">
    <source>
        <dbReference type="EMBL" id="MEQ2158793.1"/>
    </source>
</evidence>
<name>A0ABV0MI64_9TELE</name>
<dbReference type="EMBL" id="JAHRIO010001213">
    <property type="protein sequence ID" value="MEQ2158793.1"/>
    <property type="molecule type" value="Genomic_DNA"/>
</dbReference>
<dbReference type="Pfam" id="PF02515">
    <property type="entry name" value="CoA_transf_3"/>
    <property type="match status" value="1"/>
</dbReference>
<organism evidence="4 5">
    <name type="scientific">Goodea atripinnis</name>
    <dbReference type="NCBI Taxonomy" id="208336"/>
    <lineage>
        <taxon>Eukaryota</taxon>
        <taxon>Metazoa</taxon>
        <taxon>Chordata</taxon>
        <taxon>Craniata</taxon>
        <taxon>Vertebrata</taxon>
        <taxon>Euteleostomi</taxon>
        <taxon>Actinopterygii</taxon>
        <taxon>Neopterygii</taxon>
        <taxon>Teleostei</taxon>
        <taxon>Neoteleostei</taxon>
        <taxon>Acanthomorphata</taxon>
        <taxon>Ovalentaria</taxon>
        <taxon>Atherinomorphae</taxon>
        <taxon>Cyprinodontiformes</taxon>
        <taxon>Goodeidae</taxon>
        <taxon>Goodea</taxon>
    </lineage>
</organism>
<comment type="similarity">
    <text evidence="1">Belongs to the CoA-transferase III family.</text>
</comment>
<gene>
    <name evidence="4" type="ORF">GOODEAATRI_016016</name>
</gene>
<dbReference type="InterPro" id="IPR050483">
    <property type="entry name" value="CoA-transferase_III_domain"/>
</dbReference>
<dbReference type="InterPro" id="IPR023606">
    <property type="entry name" value="CoA-Trfase_III_dom_1_sf"/>
</dbReference>
<feature type="non-terminal residue" evidence="4">
    <location>
        <position position="1"/>
    </location>
</feature>
<keyword evidence="2" id="KW-0808">Transferase</keyword>
<feature type="chain" id="PRO_5046789402" evidence="3">
    <location>
        <begin position="21"/>
        <end position="144"/>
    </location>
</feature>
<protein>
    <submittedName>
        <fullName evidence="4">Uncharacterized protein</fullName>
    </submittedName>
</protein>
<proteinExistence type="inferred from homology"/>
<dbReference type="InterPro" id="IPR003673">
    <property type="entry name" value="CoA-Trfase_fam_III"/>
</dbReference>
<dbReference type="PANTHER" id="PTHR48207:SF3">
    <property type="entry name" value="SUCCINATE--HYDROXYMETHYLGLUTARATE COA-TRANSFERASE"/>
    <property type="match status" value="1"/>
</dbReference>
<reference evidence="4 5" key="1">
    <citation type="submission" date="2021-06" db="EMBL/GenBank/DDBJ databases">
        <authorList>
            <person name="Palmer J.M."/>
        </authorList>
    </citation>
    <scope>NUCLEOTIDE SEQUENCE [LARGE SCALE GENOMIC DNA]</scope>
    <source>
        <strain evidence="4 5">GA_2019</strain>
        <tissue evidence="4">Muscle</tissue>
    </source>
</reference>
<keyword evidence="3" id="KW-0732">Signal</keyword>
<dbReference type="InterPro" id="IPR044855">
    <property type="entry name" value="CoA-Trfase_III_dom3_sf"/>
</dbReference>
<dbReference type="SUPFAM" id="SSF89796">
    <property type="entry name" value="CoA-transferase family III (CaiB/BaiF)"/>
    <property type="match status" value="1"/>
</dbReference>
<comment type="caution">
    <text evidence="4">The sequence shown here is derived from an EMBL/GenBank/DDBJ whole genome shotgun (WGS) entry which is preliminary data.</text>
</comment>
<accession>A0ABV0MI64</accession>
<sequence>FERGHKTLCWFCVLIGPESGLVSSVVPLNSLDISEDETLSPLCLQGFRTKDGHLVVAAGNDKQFVRVCQVLDLQNLTEDPKYKTNRLRVQNRKQLLHTLSQRFLQENTADWLRRFHGSGVPVGPINSIQEVFSEPQVSVYTSCC</sequence>
<keyword evidence="5" id="KW-1185">Reference proteome</keyword>
<evidence type="ECO:0000313" key="5">
    <source>
        <dbReference type="Proteomes" id="UP001476798"/>
    </source>
</evidence>
<evidence type="ECO:0000256" key="1">
    <source>
        <dbReference type="ARBA" id="ARBA00008383"/>
    </source>
</evidence>
<evidence type="ECO:0000256" key="3">
    <source>
        <dbReference type="SAM" id="SignalP"/>
    </source>
</evidence>
<dbReference type="Gene3D" id="3.30.1540.10">
    <property type="entry name" value="formyl-coa transferase, domain 3"/>
    <property type="match status" value="1"/>
</dbReference>
<dbReference type="PANTHER" id="PTHR48207">
    <property type="entry name" value="SUCCINATE--HYDROXYMETHYLGLUTARATE COA-TRANSFERASE"/>
    <property type="match status" value="1"/>
</dbReference>